<sequence>EEIESRKDIKQGFEDHIDNEINEIANSLESSYSKERREKANSTHHFAICRSYKCAYPNKEESELKFVNKKTTCKNHLHNCEVFHNEVTSEEYERILNLGSKFVQPLDYKDDGENSCSSSQSQISLLLKISKKTKIK</sequence>
<reference evidence="1" key="1">
    <citation type="submission" date="2021-06" db="EMBL/GenBank/DDBJ databases">
        <authorList>
            <person name="Kallberg Y."/>
            <person name="Tangrot J."/>
            <person name="Rosling A."/>
        </authorList>
    </citation>
    <scope>NUCLEOTIDE SEQUENCE</scope>
    <source>
        <strain evidence="1">IL203A</strain>
    </source>
</reference>
<evidence type="ECO:0000313" key="2">
    <source>
        <dbReference type="Proteomes" id="UP000789702"/>
    </source>
</evidence>
<name>A0ACA9MGD6_9GLOM</name>
<comment type="caution">
    <text evidence="1">The sequence shown here is derived from an EMBL/GenBank/DDBJ whole genome shotgun (WGS) entry which is preliminary data.</text>
</comment>
<protein>
    <submittedName>
        <fullName evidence="1">12290_t:CDS:1</fullName>
    </submittedName>
</protein>
<keyword evidence="2" id="KW-1185">Reference proteome</keyword>
<dbReference type="EMBL" id="CAJVPU010009053">
    <property type="protein sequence ID" value="CAG8590970.1"/>
    <property type="molecule type" value="Genomic_DNA"/>
</dbReference>
<organism evidence="1 2">
    <name type="scientific">Dentiscutata heterogama</name>
    <dbReference type="NCBI Taxonomy" id="1316150"/>
    <lineage>
        <taxon>Eukaryota</taxon>
        <taxon>Fungi</taxon>
        <taxon>Fungi incertae sedis</taxon>
        <taxon>Mucoromycota</taxon>
        <taxon>Glomeromycotina</taxon>
        <taxon>Glomeromycetes</taxon>
        <taxon>Diversisporales</taxon>
        <taxon>Gigasporaceae</taxon>
        <taxon>Dentiscutata</taxon>
    </lineage>
</organism>
<feature type="non-terminal residue" evidence="1">
    <location>
        <position position="1"/>
    </location>
</feature>
<accession>A0ACA9MGD6</accession>
<gene>
    <name evidence="1" type="ORF">DHETER_LOCUS6862</name>
</gene>
<proteinExistence type="predicted"/>
<dbReference type="Proteomes" id="UP000789702">
    <property type="component" value="Unassembled WGS sequence"/>
</dbReference>
<evidence type="ECO:0000313" key="1">
    <source>
        <dbReference type="EMBL" id="CAG8590970.1"/>
    </source>
</evidence>